<feature type="non-terminal residue" evidence="1">
    <location>
        <position position="145"/>
    </location>
</feature>
<dbReference type="EMBL" id="CACRXK020007043">
    <property type="protein sequence ID" value="CAB4011149.1"/>
    <property type="molecule type" value="Genomic_DNA"/>
</dbReference>
<dbReference type="Proteomes" id="UP001152795">
    <property type="component" value="Unassembled WGS sequence"/>
</dbReference>
<dbReference type="InterPro" id="IPR013103">
    <property type="entry name" value="RVT_2"/>
</dbReference>
<evidence type="ECO:0000313" key="1">
    <source>
        <dbReference type="EMBL" id="CAB4011149.1"/>
    </source>
</evidence>
<sequence>MEKEMESLKTNEVWNLVQLPENRKAVSSKWVFRVKTDADGTVETHKARLVAQGFSQTFGDDYDETFSPVARFESVRTVALAAQHGLKLHQMDVTTAFLNGDLKEEVYMKQPEGFTEKGKEHLVCRLSQFLLTWNVTIEGPQAKHA</sequence>
<evidence type="ECO:0000313" key="2">
    <source>
        <dbReference type="Proteomes" id="UP001152795"/>
    </source>
</evidence>
<comment type="caution">
    <text evidence="1">The sequence shown here is derived from an EMBL/GenBank/DDBJ whole genome shotgun (WGS) entry which is preliminary data.</text>
</comment>
<protein>
    <submittedName>
        <fullName evidence="1">Uncharacterized protein</fullName>
    </submittedName>
</protein>
<gene>
    <name evidence="1" type="ORF">PACLA_8A060378</name>
</gene>
<reference evidence="1" key="1">
    <citation type="submission" date="2020-04" db="EMBL/GenBank/DDBJ databases">
        <authorList>
            <person name="Alioto T."/>
            <person name="Alioto T."/>
            <person name="Gomez Garrido J."/>
        </authorList>
    </citation>
    <scope>NUCLEOTIDE SEQUENCE</scope>
    <source>
        <strain evidence="1">A484AB</strain>
    </source>
</reference>
<proteinExistence type="predicted"/>
<dbReference type="AlphaFoldDB" id="A0A7D9IQD4"/>
<dbReference type="Pfam" id="PF07727">
    <property type="entry name" value="RVT_2"/>
    <property type="match status" value="1"/>
</dbReference>
<keyword evidence="2" id="KW-1185">Reference proteome</keyword>
<accession>A0A7D9IQD4</accession>
<dbReference type="OrthoDB" id="8048783at2759"/>
<organism evidence="1 2">
    <name type="scientific">Paramuricea clavata</name>
    <name type="common">Red gorgonian</name>
    <name type="synonym">Violescent sea-whip</name>
    <dbReference type="NCBI Taxonomy" id="317549"/>
    <lineage>
        <taxon>Eukaryota</taxon>
        <taxon>Metazoa</taxon>
        <taxon>Cnidaria</taxon>
        <taxon>Anthozoa</taxon>
        <taxon>Octocorallia</taxon>
        <taxon>Malacalcyonacea</taxon>
        <taxon>Plexauridae</taxon>
        <taxon>Paramuricea</taxon>
    </lineage>
</organism>
<name>A0A7D9IQD4_PARCT</name>